<dbReference type="InterPro" id="IPR027417">
    <property type="entry name" value="P-loop_NTPase"/>
</dbReference>
<dbReference type="Gene3D" id="1.20.5.5270">
    <property type="match status" value="1"/>
</dbReference>
<dbReference type="GO" id="GO:0030163">
    <property type="term" value="P:protein catabolic process"/>
    <property type="evidence" value="ECO:0007669"/>
    <property type="project" value="InterPro"/>
</dbReference>
<dbReference type="Pfam" id="PF05362">
    <property type="entry name" value="Lon_C"/>
    <property type="match status" value="1"/>
</dbReference>
<dbReference type="Proteomes" id="UP000054107">
    <property type="component" value="Unassembled WGS sequence"/>
</dbReference>
<dbReference type="GO" id="GO:0005524">
    <property type="term" value="F:ATP binding"/>
    <property type="evidence" value="ECO:0007669"/>
    <property type="project" value="UniProtKB-KW"/>
</dbReference>
<dbReference type="GO" id="GO:0006508">
    <property type="term" value="P:proteolysis"/>
    <property type="evidence" value="ECO:0007669"/>
    <property type="project" value="UniProtKB-KW"/>
</dbReference>
<dbReference type="SMART" id="SM00382">
    <property type="entry name" value="AAA"/>
    <property type="match status" value="1"/>
</dbReference>
<dbReference type="PROSITE" id="PS51786">
    <property type="entry name" value="LON_PROTEOLYTIC"/>
    <property type="match status" value="1"/>
</dbReference>
<accession>A0A0B7NDS1</accession>
<dbReference type="InterPro" id="IPR008269">
    <property type="entry name" value="Lon_proteolytic"/>
</dbReference>
<evidence type="ECO:0000259" key="15">
    <source>
        <dbReference type="PROSITE" id="PS51787"/>
    </source>
</evidence>
<keyword evidence="4 8" id="KW-0378">Hydrolase</keyword>
<dbReference type="EMBL" id="LN729787">
    <property type="protein sequence ID" value="CEP13485.1"/>
    <property type="molecule type" value="Genomic_DNA"/>
</dbReference>
<dbReference type="PROSITE" id="PS51787">
    <property type="entry name" value="LON_N"/>
    <property type="match status" value="1"/>
</dbReference>
<evidence type="ECO:0000256" key="13">
    <source>
        <dbReference type="RuleBase" id="RU000592"/>
    </source>
</evidence>
<dbReference type="CDD" id="cd19500">
    <property type="entry name" value="RecA-like_Lon"/>
    <property type="match status" value="1"/>
</dbReference>
<protein>
    <recommendedName>
        <fullName evidence="8 13">Lon protease homolog</fullName>
        <ecNumber evidence="8 13">3.4.21.-</ecNumber>
    </recommendedName>
</protein>
<dbReference type="InterPro" id="IPR003111">
    <property type="entry name" value="Lon_prtase_N"/>
</dbReference>
<evidence type="ECO:0000256" key="2">
    <source>
        <dbReference type="ARBA" id="ARBA00022670"/>
    </source>
</evidence>
<keyword evidence="2 8" id="KW-0645">Protease</keyword>
<dbReference type="Gene3D" id="3.30.230.10">
    <property type="match status" value="1"/>
</dbReference>
<dbReference type="OrthoDB" id="2411602at2759"/>
<proteinExistence type="inferred from homology"/>
<feature type="active site" evidence="9 11">
    <location>
        <position position="738"/>
    </location>
</feature>
<organism evidence="16 17">
    <name type="scientific">Parasitella parasitica</name>
    <dbReference type="NCBI Taxonomy" id="35722"/>
    <lineage>
        <taxon>Eukaryota</taxon>
        <taxon>Fungi</taxon>
        <taxon>Fungi incertae sedis</taxon>
        <taxon>Mucoromycota</taxon>
        <taxon>Mucoromycotina</taxon>
        <taxon>Mucoromycetes</taxon>
        <taxon>Mucorales</taxon>
        <taxon>Mucorineae</taxon>
        <taxon>Mucoraceae</taxon>
        <taxon>Parasitella</taxon>
    </lineage>
</organism>
<dbReference type="Gene3D" id="1.20.58.1480">
    <property type="match status" value="1"/>
</dbReference>
<dbReference type="InterPro" id="IPR054594">
    <property type="entry name" value="Lon_lid"/>
</dbReference>
<dbReference type="Gene3D" id="3.40.50.300">
    <property type="entry name" value="P-loop containing nucleotide triphosphate hydrolases"/>
    <property type="match status" value="1"/>
</dbReference>
<evidence type="ECO:0000256" key="7">
    <source>
        <dbReference type="ARBA" id="ARBA00023016"/>
    </source>
</evidence>
<evidence type="ECO:0000259" key="14">
    <source>
        <dbReference type="PROSITE" id="PS51786"/>
    </source>
</evidence>
<feature type="active site" evidence="9 11">
    <location>
        <position position="781"/>
    </location>
</feature>
<dbReference type="STRING" id="35722.A0A0B7NDS1"/>
<keyword evidence="5 8" id="KW-0720">Serine protease</keyword>
<evidence type="ECO:0000256" key="8">
    <source>
        <dbReference type="PIRNR" id="PIRNR001174"/>
    </source>
</evidence>
<dbReference type="InterPro" id="IPR014721">
    <property type="entry name" value="Ribsml_uS5_D2-typ_fold_subgr"/>
</dbReference>
<name>A0A0B7NDS1_9FUNG</name>
<feature type="domain" description="Lon proteolytic" evidence="14">
    <location>
        <begin position="646"/>
        <end position="833"/>
    </location>
</feature>
<evidence type="ECO:0000256" key="6">
    <source>
        <dbReference type="ARBA" id="ARBA00022840"/>
    </source>
</evidence>
<dbReference type="AlphaFoldDB" id="A0A0B7NDS1"/>
<dbReference type="Pfam" id="PF00004">
    <property type="entry name" value="AAA"/>
    <property type="match status" value="1"/>
</dbReference>
<dbReference type="FunFam" id="3.40.50.300:FF:000382">
    <property type="entry name" value="Lon protease homolog 2, peroxisomal"/>
    <property type="match status" value="1"/>
</dbReference>
<dbReference type="InterPro" id="IPR003593">
    <property type="entry name" value="AAA+_ATPase"/>
</dbReference>
<keyword evidence="3 8" id="KW-0547">Nucleotide-binding</keyword>
<dbReference type="InterPro" id="IPR027065">
    <property type="entry name" value="Lon_Prtase"/>
</dbReference>
<evidence type="ECO:0000256" key="4">
    <source>
        <dbReference type="ARBA" id="ARBA00022801"/>
    </source>
</evidence>
<dbReference type="GO" id="GO:0016887">
    <property type="term" value="F:ATP hydrolysis activity"/>
    <property type="evidence" value="ECO:0007669"/>
    <property type="project" value="InterPro"/>
</dbReference>
<comment type="similarity">
    <text evidence="8 11 12">Belongs to the peptidase S16 family.</text>
</comment>
<dbReference type="SMART" id="SM00464">
    <property type="entry name" value="LON"/>
    <property type="match status" value="1"/>
</dbReference>
<dbReference type="Pfam" id="PF22667">
    <property type="entry name" value="Lon_lid"/>
    <property type="match status" value="1"/>
</dbReference>
<dbReference type="InterPro" id="IPR020568">
    <property type="entry name" value="Ribosomal_Su5_D2-typ_SF"/>
</dbReference>
<dbReference type="InterPro" id="IPR003959">
    <property type="entry name" value="ATPase_AAA_core"/>
</dbReference>
<evidence type="ECO:0000256" key="9">
    <source>
        <dbReference type="PIRSR" id="PIRSR001174-1"/>
    </source>
</evidence>
<dbReference type="PIRSF" id="PIRSF001174">
    <property type="entry name" value="Lon_proteas"/>
    <property type="match status" value="1"/>
</dbReference>
<evidence type="ECO:0000256" key="5">
    <source>
        <dbReference type="ARBA" id="ARBA00022825"/>
    </source>
</evidence>
<keyword evidence="17" id="KW-1185">Reference proteome</keyword>
<dbReference type="FunFam" id="1.20.5.5270:FF:000002">
    <property type="entry name" value="Lon protease homolog"/>
    <property type="match status" value="1"/>
</dbReference>
<sequence>MDNSYPEKLIVLPLESKILLPSVVLRLLIRGKQATDLTKSYFRSANTKSHDIYIACIPLKPYQANVEETSMVGSQAPQVPIPQQDEAGLVSVRDRHRLMEYGCLARIVRVQRSGTNLFGVFVEGVARFKVSQYTQNTPSMAFPGCWVAHASYFPKPAVPNDEIALNFKHLSHIFVAKMKELQLPDTLLTQLTKVVNTMPPSSLADLLVCLIETTFDERLLMLSTVSLDDRLQKACEYLTRQLHVLQISDKLGAGIDGKLSKKQREFYLRQQLEAIQDELDNSNNKKIMNGGSQEEDELSDLHKRLVQANLPNEVVTVAQRELKRIKRLQPSSSEWAVARNYLEWLADLPWSVSGPQQLDIQRSKQQLAQDHFGLEHVKKRIIEYLSVLKFKGDLKAPIICLVGPPGVGKTSLGRSIAQSMSRKFHRISLGGVRDEADMRGHRRTYVGALPGLIIQGLRKCKVNNPVILLDEIDKLAHSSHYGDPAAALLEVLDPEQNSSFSDHYLNVPFDLSNVLFIATANSLDTIPEPLLDRMEVIELHGYTFEEKLHIAKTHLIPKQVIAHGLQLDQVKLADEAILHIAENYTRESGVRNLERTLASVVRAKCVEMADLQEAQSNQVYSPYICVQDIETILGNIKFEKEVSERESCPGVVTGLAYSGSGNGGILFVEASKMPGDGHLYLTGSLGKVIQESAKLALSWVKSHAYALKLTTHAKEKMVQDDDIHIHFPSGSIPKDGPSAGVTLVCALVSLYSGKCVPTSTAMTGEISLRGQVLPVGGIKEKIISAHRAGIRKVVIPSRNQKDVETDVPENVRGEIQFCYAKNIWQVLEAAFDDNQLYHFQESHL</sequence>
<evidence type="ECO:0000256" key="3">
    <source>
        <dbReference type="ARBA" id="ARBA00022741"/>
    </source>
</evidence>
<keyword evidence="7" id="KW-0346">Stress response</keyword>
<keyword evidence="1" id="KW-0963">Cytoplasm</keyword>
<dbReference type="GO" id="GO:0004176">
    <property type="term" value="F:ATP-dependent peptidase activity"/>
    <property type="evidence" value="ECO:0007669"/>
    <property type="project" value="UniProtKB-UniRule"/>
</dbReference>
<dbReference type="SUPFAM" id="SSF88697">
    <property type="entry name" value="PUA domain-like"/>
    <property type="match status" value="1"/>
</dbReference>
<dbReference type="PROSITE" id="PS01046">
    <property type="entry name" value="LON_SER"/>
    <property type="match status" value="1"/>
</dbReference>
<dbReference type="PRINTS" id="PR00830">
    <property type="entry name" value="ENDOLAPTASE"/>
</dbReference>
<evidence type="ECO:0000256" key="10">
    <source>
        <dbReference type="PIRSR" id="PIRSR001174-2"/>
    </source>
</evidence>
<dbReference type="InterPro" id="IPR008268">
    <property type="entry name" value="Peptidase_S16_AS"/>
</dbReference>
<feature type="binding site" evidence="10">
    <location>
        <begin position="403"/>
        <end position="410"/>
    </location>
    <ligand>
        <name>ATP</name>
        <dbReference type="ChEBI" id="CHEBI:30616"/>
    </ligand>
</feature>
<dbReference type="Pfam" id="PF02190">
    <property type="entry name" value="LON_substr_bdg"/>
    <property type="match status" value="1"/>
</dbReference>
<dbReference type="Gene3D" id="2.30.130.40">
    <property type="entry name" value="LON domain-like"/>
    <property type="match status" value="1"/>
</dbReference>
<dbReference type="Gene3D" id="1.10.8.60">
    <property type="match status" value="1"/>
</dbReference>
<dbReference type="GO" id="GO:0004252">
    <property type="term" value="F:serine-type endopeptidase activity"/>
    <property type="evidence" value="ECO:0007669"/>
    <property type="project" value="UniProtKB-UniRule"/>
</dbReference>
<evidence type="ECO:0000256" key="1">
    <source>
        <dbReference type="ARBA" id="ARBA00022490"/>
    </source>
</evidence>
<dbReference type="InterPro" id="IPR004815">
    <property type="entry name" value="Lon_bac/euk-typ"/>
</dbReference>
<evidence type="ECO:0000256" key="11">
    <source>
        <dbReference type="PROSITE-ProRule" id="PRU01122"/>
    </source>
</evidence>
<dbReference type="InterPro" id="IPR015947">
    <property type="entry name" value="PUA-like_sf"/>
</dbReference>
<evidence type="ECO:0000256" key="12">
    <source>
        <dbReference type="RuleBase" id="RU000591"/>
    </source>
</evidence>
<dbReference type="FunFam" id="3.30.230.10:FF:000019">
    <property type="entry name" value="Lon protease homolog 2, peroxisomal"/>
    <property type="match status" value="1"/>
</dbReference>
<dbReference type="PANTHER" id="PTHR10046">
    <property type="entry name" value="ATP DEPENDENT LON PROTEASE FAMILY MEMBER"/>
    <property type="match status" value="1"/>
</dbReference>
<gene>
    <name evidence="16" type="primary">PARPA_07564.1 scaffold 28415</name>
</gene>
<feature type="domain" description="Lon N-terminal" evidence="15">
    <location>
        <begin position="9"/>
        <end position="242"/>
    </location>
</feature>
<keyword evidence="6 8" id="KW-0067">ATP-binding</keyword>
<reference evidence="16 17" key="1">
    <citation type="submission" date="2014-09" db="EMBL/GenBank/DDBJ databases">
        <authorList>
            <person name="Ellenberger Sabrina"/>
        </authorList>
    </citation>
    <scope>NUCLEOTIDE SEQUENCE [LARGE SCALE GENOMIC DNA]</scope>
    <source>
        <strain evidence="16 17">CBS 412.66</strain>
    </source>
</reference>
<dbReference type="InterPro" id="IPR046336">
    <property type="entry name" value="Lon_prtase_N_sf"/>
</dbReference>
<dbReference type="SUPFAM" id="SSF52540">
    <property type="entry name" value="P-loop containing nucleoside triphosphate hydrolases"/>
    <property type="match status" value="1"/>
</dbReference>
<dbReference type="NCBIfam" id="TIGR00763">
    <property type="entry name" value="lon"/>
    <property type="match status" value="1"/>
</dbReference>
<dbReference type="EC" id="3.4.21.-" evidence="8 13"/>
<evidence type="ECO:0000313" key="16">
    <source>
        <dbReference type="EMBL" id="CEP13485.1"/>
    </source>
</evidence>
<dbReference type="SUPFAM" id="SSF54211">
    <property type="entry name" value="Ribosomal protein S5 domain 2-like"/>
    <property type="match status" value="1"/>
</dbReference>
<evidence type="ECO:0000313" key="17">
    <source>
        <dbReference type="Proteomes" id="UP000054107"/>
    </source>
</evidence>